<dbReference type="PANTHER" id="PTHR43488:SF2">
    <property type="entry name" value="GLUTAMATE-PYRUVATE AMINOTRANSFERASE ALAA"/>
    <property type="match status" value="1"/>
</dbReference>
<dbReference type="InterPro" id="IPR015424">
    <property type="entry name" value="PyrdxlP-dep_Trfase"/>
</dbReference>
<dbReference type="SUPFAM" id="SSF53383">
    <property type="entry name" value="PLP-dependent transferases"/>
    <property type="match status" value="1"/>
</dbReference>
<dbReference type="InterPro" id="IPR015422">
    <property type="entry name" value="PyrdxlP-dep_Trfase_small"/>
</dbReference>
<sequence length="400" mass="45376">MSQVRLSRRIQKLEYPIRKYTALARQLEEKGEKVIYLNIGDPLKYDFSTPRELIEEAYRAMLEGHNYYSSSDGLRELREAIAVKEKVWNGVNVKPSDVLVTSGVSEAVNALFAALVDEGDEVLLPDPSYPLYINFSDFYGARKVFYTAREEEGWVPDVDDIRRKISPRTKMIVVNNPHNPTGAVYPAKVIKEILDVAAEHRVPVVSDEIYDALTFEGEFRSTATLASEDNVVIGLNGFSKTFLATGWRLGYAYFLGPEEETSPIKNSVLNFLMTRLSAVTPLQVALARFAARKPDFLEEVKRKMDERRRYTSKRLNEIEGLRLPSAPKGAFYAFPRLELRIDDEEFARRLLVEEKVLVAYGSGFGPAGTGHIRVVYLPPIDELEEAFARIERLIKRLKAG</sequence>
<gene>
    <name evidence="7" type="ORF">ENV17_03285</name>
</gene>
<dbReference type="Gene3D" id="3.40.640.10">
    <property type="entry name" value="Type I PLP-dependent aspartate aminotransferase-like (Major domain)"/>
    <property type="match status" value="1"/>
</dbReference>
<dbReference type="InterPro" id="IPR051926">
    <property type="entry name" value="Ala_Aminotransferase"/>
</dbReference>
<evidence type="ECO:0000259" key="6">
    <source>
        <dbReference type="Pfam" id="PF00155"/>
    </source>
</evidence>
<comment type="caution">
    <text evidence="7">The sequence shown here is derived from an EMBL/GenBank/DDBJ whole genome shotgun (WGS) entry which is preliminary data.</text>
</comment>
<proteinExistence type="inferred from homology"/>
<organism evidence="7">
    <name type="scientific">Thermofilum pendens</name>
    <dbReference type="NCBI Taxonomy" id="2269"/>
    <lineage>
        <taxon>Archaea</taxon>
        <taxon>Thermoproteota</taxon>
        <taxon>Thermoprotei</taxon>
        <taxon>Thermofilales</taxon>
        <taxon>Thermofilaceae</taxon>
        <taxon>Thermofilum</taxon>
    </lineage>
</organism>
<evidence type="ECO:0000313" key="7">
    <source>
        <dbReference type="EMBL" id="HGI43392.1"/>
    </source>
</evidence>
<protein>
    <recommendedName>
        <fullName evidence="5">Aminotransferase</fullName>
        <ecNumber evidence="5">2.6.1.-</ecNumber>
    </recommendedName>
</protein>
<dbReference type="GO" id="GO:0030170">
    <property type="term" value="F:pyridoxal phosphate binding"/>
    <property type="evidence" value="ECO:0007669"/>
    <property type="project" value="InterPro"/>
</dbReference>
<dbReference type="EC" id="2.6.1.-" evidence="5"/>
<dbReference type="PROSITE" id="PS00105">
    <property type="entry name" value="AA_TRANSFER_CLASS_1"/>
    <property type="match status" value="1"/>
</dbReference>
<feature type="domain" description="Aminotransferase class I/classII large" evidence="6">
    <location>
        <begin position="33"/>
        <end position="390"/>
    </location>
</feature>
<evidence type="ECO:0000256" key="4">
    <source>
        <dbReference type="ARBA" id="ARBA00022898"/>
    </source>
</evidence>
<keyword evidence="3 5" id="KW-0808">Transferase</keyword>
<dbReference type="CDD" id="cd00609">
    <property type="entry name" value="AAT_like"/>
    <property type="match status" value="1"/>
</dbReference>
<evidence type="ECO:0000256" key="1">
    <source>
        <dbReference type="ARBA" id="ARBA00001933"/>
    </source>
</evidence>
<dbReference type="InterPro" id="IPR015421">
    <property type="entry name" value="PyrdxlP-dep_Trfase_major"/>
</dbReference>
<keyword evidence="2 5" id="KW-0032">Aminotransferase</keyword>
<name>A0A7C4FES9_THEPE</name>
<evidence type="ECO:0000256" key="5">
    <source>
        <dbReference type="RuleBase" id="RU000481"/>
    </source>
</evidence>
<keyword evidence="4" id="KW-0663">Pyridoxal phosphate</keyword>
<dbReference type="InterPro" id="IPR004838">
    <property type="entry name" value="NHTrfase_class1_PyrdxlP-BS"/>
</dbReference>
<dbReference type="AlphaFoldDB" id="A0A7C4FES9"/>
<dbReference type="EMBL" id="DTFI01000080">
    <property type="protein sequence ID" value="HGI43392.1"/>
    <property type="molecule type" value="Genomic_DNA"/>
</dbReference>
<dbReference type="NCBIfam" id="NF006230">
    <property type="entry name" value="PRK08363.1"/>
    <property type="match status" value="1"/>
</dbReference>
<reference evidence="7" key="1">
    <citation type="journal article" date="2020" name="mSystems">
        <title>Genome- and Community-Level Interaction Insights into Carbon Utilization and Element Cycling Functions of Hydrothermarchaeota in Hydrothermal Sediment.</title>
        <authorList>
            <person name="Zhou Z."/>
            <person name="Liu Y."/>
            <person name="Xu W."/>
            <person name="Pan J."/>
            <person name="Luo Z.H."/>
            <person name="Li M."/>
        </authorList>
    </citation>
    <scope>NUCLEOTIDE SEQUENCE [LARGE SCALE GENOMIC DNA]</scope>
    <source>
        <strain evidence="7">SpSt-735</strain>
    </source>
</reference>
<evidence type="ECO:0000256" key="3">
    <source>
        <dbReference type="ARBA" id="ARBA00022679"/>
    </source>
</evidence>
<dbReference type="PANTHER" id="PTHR43488">
    <property type="entry name" value="GLUTAMATE-PYRUVATE AMINOTRANSFERASE ALAA"/>
    <property type="match status" value="1"/>
</dbReference>
<comment type="similarity">
    <text evidence="5">Belongs to the class-I pyridoxal-phosphate-dependent aminotransferase family.</text>
</comment>
<dbReference type="GO" id="GO:0008483">
    <property type="term" value="F:transaminase activity"/>
    <property type="evidence" value="ECO:0007669"/>
    <property type="project" value="UniProtKB-KW"/>
</dbReference>
<comment type="cofactor">
    <cofactor evidence="1 5">
        <name>pyridoxal 5'-phosphate</name>
        <dbReference type="ChEBI" id="CHEBI:597326"/>
    </cofactor>
</comment>
<dbReference type="InterPro" id="IPR004839">
    <property type="entry name" value="Aminotransferase_I/II_large"/>
</dbReference>
<dbReference type="Gene3D" id="3.90.1150.10">
    <property type="entry name" value="Aspartate Aminotransferase, domain 1"/>
    <property type="match status" value="1"/>
</dbReference>
<evidence type="ECO:0000256" key="2">
    <source>
        <dbReference type="ARBA" id="ARBA00022576"/>
    </source>
</evidence>
<dbReference type="Pfam" id="PF00155">
    <property type="entry name" value="Aminotran_1_2"/>
    <property type="match status" value="1"/>
</dbReference>
<accession>A0A7C4FES9</accession>